<dbReference type="InterPro" id="IPR002893">
    <property type="entry name" value="Znf_MYND"/>
</dbReference>
<dbReference type="PROSITE" id="PS50280">
    <property type="entry name" value="SET"/>
    <property type="match status" value="1"/>
</dbReference>
<dbReference type="AlphaFoldDB" id="A0AAN7TZA3"/>
<dbReference type="Gene3D" id="1.10.220.160">
    <property type="match status" value="1"/>
</dbReference>
<dbReference type="Gene3D" id="2.170.270.10">
    <property type="entry name" value="SET domain"/>
    <property type="match status" value="1"/>
</dbReference>
<accession>A0AAN7TZA3</accession>
<sequence>MIPNNIKNREDLNLTDLYKEKYEFNKKGIELRNCDGEKGIGIFSNRKFKKGEKIMKIEPYVWSVAKHGIVCDECLKNKLDLGEGKTLKRCSGCKLVYYCSTDCQTKSWKIHKRECKILSTVPSTTNKKNINTKSTTMLLRLFIKRNLELDNNNNNSNNNNNNNNNNNDITGQYEIIDSLLNHKTIRSDNNEYKSFSSGFCSLLGEDPQLKAPIVLDYLLKLEPNCITIPRCEASSIGLYPLMLFFNHSCKPNISIINNRKELLIITNKDIEKDEELFINYSPAICYRNERIDNLKQCFFFDCKCTLCLNEEKIKSKDLYITCTKCNGGRINQEVDNNNEEILKCYQCLKIFKDVEEKNEIIKKKSIINNLYKKLSITDKINFNDEFKSFLELYCKEFHPTDPLFYEIVNRTELFYLGNNLISEQEFSMYHKRYQIMIKYHLLDVQNLEYEYCRQMIDYVNTLATTHYYKDALGILTDLMSKYLSHIDFYGFNRDELFSLRYNLQYEYNNNLRNCKIIK</sequence>
<dbReference type="Gene3D" id="6.10.140.2220">
    <property type="match status" value="1"/>
</dbReference>
<comment type="caution">
    <text evidence="8">The sequence shown here is derived from an EMBL/GenBank/DDBJ whole genome shotgun (WGS) entry which is preliminary data.</text>
</comment>
<evidence type="ECO:0000256" key="3">
    <source>
        <dbReference type="ARBA" id="ARBA00022771"/>
    </source>
</evidence>
<evidence type="ECO:0000259" key="6">
    <source>
        <dbReference type="PROSITE" id="PS50280"/>
    </source>
</evidence>
<organism evidence="8 9">
    <name type="scientific">Dictyostelium firmibasis</name>
    <dbReference type="NCBI Taxonomy" id="79012"/>
    <lineage>
        <taxon>Eukaryota</taxon>
        <taxon>Amoebozoa</taxon>
        <taxon>Evosea</taxon>
        <taxon>Eumycetozoa</taxon>
        <taxon>Dictyostelia</taxon>
        <taxon>Dictyosteliales</taxon>
        <taxon>Dictyosteliaceae</taxon>
        <taxon>Dictyostelium</taxon>
    </lineage>
</organism>
<dbReference type="EMBL" id="JAVFKY010000004">
    <property type="protein sequence ID" value="KAK5578095.1"/>
    <property type="molecule type" value="Genomic_DNA"/>
</dbReference>
<dbReference type="SUPFAM" id="SSF82199">
    <property type="entry name" value="SET domain"/>
    <property type="match status" value="1"/>
</dbReference>
<dbReference type="PROSITE" id="PS01360">
    <property type="entry name" value="ZF_MYND_1"/>
    <property type="match status" value="1"/>
</dbReference>
<evidence type="ECO:0000256" key="1">
    <source>
        <dbReference type="ARBA" id="ARBA00004038"/>
    </source>
</evidence>
<dbReference type="InterPro" id="IPR001214">
    <property type="entry name" value="SET_dom"/>
</dbReference>
<gene>
    <name evidence="8" type="ORF">RB653_003048</name>
</gene>
<dbReference type="PANTHER" id="PTHR12197:SF291">
    <property type="entry name" value="SET AND MYND DOMAIN-CONTAINING PROTEIN DDB_G0277331"/>
    <property type="match status" value="1"/>
</dbReference>
<evidence type="ECO:0000256" key="2">
    <source>
        <dbReference type="ARBA" id="ARBA00022723"/>
    </source>
</evidence>
<dbReference type="InterPro" id="IPR046341">
    <property type="entry name" value="SET_dom_sf"/>
</dbReference>
<dbReference type="SUPFAM" id="SSF144232">
    <property type="entry name" value="HIT/MYND zinc finger-like"/>
    <property type="match status" value="1"/>
</dbReference>
<dbReference type="SMART" id="SM00317">
    <property type="entry name" value="SET"/>
    <property type="match status" value="1"/>
</dbReference>
<dbReference type="Pfam" id="PF00856">
    <property type="entry name" value="SET"/>
    <property type="match status" value="1"/>
</dbReference>
<keyword evidence="4" id="KW-0862">Zinc</keyword>
<keyword evidence="3 5" id="KW-0863">Zinc-finger</keyword>
<evidence type="ECO:0008006" key="10">
    <source>
        <dbReference type="Google" id="ProtNLM"/>
    </source>
</evidence>
<dbReference type="Proteomes" id="UP001344447">
    <property type="component" value="Unassembled WGS sequence"/>
</dbReference>
<name>A0AAN7TZA3_9MYCE</name>
<reference evidence="8 9" key="1">
    <citation type="submission" date="2023-11" db="EMBL/GenBank/DDBJ databases">
        <title>Dfirmibasis_genome.</title>
        <authorList>
            <person name="Edelbroek B."/>
            <person name="Kjellin J."/>
            <person name="Jerlstrom-Hultqvist J."/>
            <person name="Soderbom F."/>
        </authorList>
    </citation>
    <scope>NUCLEOTIDE SEQUENCE [LARGE SCALE GENOMIC DNA]</scope>
    <source>
        <strain evidence="8 9">TNS-C-14</strain>
    </source>
</reference>
<comment type="function">
    <text evidence="1">Probable methyltransferase.</text>
</comment>
<evidence type="ECO:0000313" key="9">
    <source>
        <dbReference type="Proteomes" id="UP001344447"/>
    </source>
</evidence>
<dbReference type="PROSITE" id="PS50865">
    <property type="entry name" value="ZF_MYND_2"/>
    <property type="match status" value="1"/>
</dbReference>
<feature type="domain" description="MYND-type" evidence="7">
    <location>
        <begin position="71"/>
        <end position="115"/>
    </location>
</feature>
<dbReference type="InterPro" id="IPR050869">
    <property type="entry name" value="H3K4_H4K5_MeTrfase"/>
</dbReference>
<keyword evidence="9" id="KW-1185">Reference proteome</keyword>
<protein>
    <recommendedName>
        <fullName evidence="10">SET domain-containing protein</fullName>
    </recommendedName>
</protein>
<proteinExistence type="predicted"/>
<keyword evidence="2" id="KW-0479">Metal-binding</keyword>
<dbReference type="CDD" id="cd20071">
    <property type="entry name" value="SET_SMYD"/>
    <property type="match status" value="1"/>
</dbReference>
<evidence type="ECO:0000256" key="4">
    <source>
        <dbReference type="ARBA" id="ARBA00022833"/>
    </source>
</evidence>
<dbReference type="GO" id="GO:0008270">
    <property type="term" value="F:zinc ion binding"/>
    <property type="evidence" value="ECO:0007669"/>
    <property type="project" value="UniProtKB-KW"/>
</dbReference>
<dbReference type="GO" id="GO:0005634">
    <property type="term" value="C:nucleus"/>
    <property type="evidence" value="ECO:0007669"/>
    <property type="project" value="TreeGrafter"/>
</dbReference>
<evidence type="ECO:0000259" key="7">
    <source>
        <dbReference type="PROSITE" id="PS50865"/>
    </source>
</evidence>
<dbReference type="Pfam" id="PF01753">
    <property type="entry name" value="zf-MYND"/>
    <property type="match status" value="1"/>
</dbReference>
<evidence type="ECO:0000313" key="8">
    <source>
        <dbReference type="EMBL" id="KAK5578095.1"/>
    </source>
</evidence>
<feature type="domain" description="SET" evidence="6">
    <location>
        <begin position="27"/>
        <end position="281"/>
    </location>
</feature>
<dbReference type="PANTHER" id="PTHR12197">
    <property type="entry name" value="HISTONE-LYSINE N-METHYLTRANSFERASE SMYD"/>
    <property type="match status" value="1"/>
</dbReference>
<evidence type="ECO:0000256" key="5">
    <source>
        <dbReference type="PROSITE-ProRule" id="PRU00134"/>
    </source>
</evidence>